<dbReference type="OrthoDB" id="432685at2759"/>
<evidence type="ECO:0000256" key="20">
    <source>
        <dbReference type="SAM" id="Phobius"/>
    </source>
</evidence>
<dbReference type="RefSeq" id="XP_031855138.1">
    <property type="nucleotide sequence ID" value="XM_031999247.1"/>
</dbReference>
<dbReference type="PRINTS" id="PR00371">
    <property type="entry name" value="FPNCR"/>
</dbReference>
<dbReference type="Gene3D" id="2.40.30.10">
    <property type="entry name" value="Translation factors"/>
    <property type="match status" value="1"/>
</dbReference>
<comment type="catalytic activity">
    <reaction evidence="17">
        <text>2 Fe(3+)-[Dph3] + NADH = 2 Fe(2+)-[Dph3] + NAD(+) + H(+)</text>
        <dbReference type="Rhea" id="RHEA:71231"/>
        <dbReference type="Rhea" id="RHEA-COMP:18002"/>
        <dbReference type="Rhea" id="RHEA-COMP:18003"/>
        <dbReference type="ChEBI" id="CHEBI:15378"/>
        <dbReference type="ChEBI" id="CHEBI:29033"/>
        <dbReference type="ChEBI" id="CHEBI:29034"/>
        <dbReference type="ChEBI" id="CHEBI:57540"/>
        <dbReference type="ChEBI" id="CHEBI:57945"/>
        <dbReference type="ChEBI" id="CHEBI:83228"/>
    </reaction>
    <physiologicalReaction direction="left-to-right" evidence="17">
        <dbReference type="Rhea" id="RHEA:71232"/>
    </physiologicalReaction>
</comment>
<feature type="domain" description="FAD-binding FR-type" evidence="21">
    <location>
        <begin position="65"/>
        <end position="168"/>
    </location>
</feature>
<feature type="transmembrane region" description="Helical" evidence="20">
    <location>
        <begin position="20"/>
        <end position="51"/>
    </location>
</feature>
<dbReference type="InterPro" id="IPR008333">
    <property type="entry name" value="Cbr1-like_FAD-bd_dom"/>
</dbReference>
<dbReference type="InterPro" id="IPR017927">
    <property type="entry name" value="FAD-bd_FR_type"/>
</dbReference>
<keyword evidence="10 19" id="KW-0560">Oxidoreductase</keyword>
<dbReference type="FunFam" id="3.40.50.80:FF:000019">
    <property type="entry name" value="NADH-cytochrome b5 reductase"/>
    <property type="match status" value="1"/>
</dbReference>
<evidence type="ECO:0000313" key="22">
    <source>
        <dbReference type="EMBL" id="VVT55309.1"/>
    </source>
</evidence>
<dbReference type="SUPFAM" id="SSF52343">
    <property type="entry name" value="Ferredoxin reductase-like, C-terminal NADP-linked domain"/>
    <property type="match status" value="1"/>
</dbReference>
<comment type="cofactor">
    <cofactor evidence="1 18 19">
        <name>FAD</name>
        <dbReference type="ChEBI" id="CHEBI:57692"/>
    </cofactor>
</comment>
<comment type="subcellular location">
    <subcellularLocation>
        <location evidence="2">Mitochondrion outer membrane</location>
        <topology evidence="2">Single-pass membrane protein</topology>
    </subcellularLocation>
</comment>
<comment type="function">
    <text evidence="14">NADH-dependent reductase for DPH3 and cytochrome b5. Required for the first step of diphthamide biosynthesis, a post-translational modification of histidine which occurs in elongation factor 2. DPH1 and DPH2 transfer a 3-amino-3-carboxypropyl (ACP) group from S-adenosyl-L-methionine (SAM) to a histidine residue, the reaction is assisted by a reduction system comprising DPH3 and a NADH-dependent reductase, predominantly CBR1. By reducing DPH3, also involved in the formation of the tRNA wobble base modification mcm5s 2U (5-methoxycarbonylmethyl-2-thiouridine), mediated by the elongator complex. The cytochrome b5/NADH cytochrome b5 reductase electron transfer system supports the catalytic activity of several sterol biosynthetic enzymes.</text>
</comment>
<keyword evidence="12" id="KW-0496">Mitochondrion</keyword>
<keyword evidence="11 19" id="KW-0520">NAD</keyword>
<dbReference type="PANTHER" id="PTHR19370:SF184">
    <property type="entry name" value="NADH-CYTOCHROME B5 REDUCTASE-LIKE"/>
    <property type="match status" value="1"/>
</dbReference>
<keyword evidence="23" id="KW-1185">Reference proteome</keyword>
<dbReference type="PROSITE" id="PS51384">
    <property type="entry name" value="FAD_FR"/>
    <property type="match status" value="1"/>
</dbReference>
<gene>
    <name evidence="22" type="ORF">SAPINGB_P004532</name>
</gene>
<evidence type="ECO:0000256" key="6">
    <source>
        <dbReference type="ARBA" id="ARBA00022692"/>
    </source>
</evidence>
<keyword evidence="6 20" id="KW-0812">Transmembrane</keyword>
<evidence type="ECO:0000256" key="5">
    <source>
        <dbReference type="ARBA" id="ARBA00022630"/>
    </source>
</evidence>
<sequence>MAETKLSPEELLSTPLHGLYIPVGLVIVGVAIVDWHYIPYAVVVALLMGAFKVWRGRPKKIIDPEKYTEFPLVEKIPVSANTNIYKFALPRSTDRLGLPIGQHITISASIDGKEVTRSYTPISTDDTEGSFELLVKTYPKGNISKYLDNLSLYEGIKVRGPKGKMQYKPNMVKNIGMIAGGTGIAPMLQVISAIVREPTDTTNVSLIFANVTEEDILLREDIDQLAEKYPNFKVHYVLNEAPASGNWDGSLGFVTEDIIKTHLPAPDADTKIFICGPPPMVSAMKKATLNLGYQKASPVSKPEDQVFVF</sequence>
<dbReference type="GO" id="GO:0005783">
    <property type="term" value="C:endoplasmic reticulum"/>
    <property type="evidence" value="ECO:0007669"/>
    <property type="project" value="TreeGrafter"/>
</dbReference>
<evidence type="ECO:0000256" key="19">
    <source>
        <dbReference type="RuleBase" id="RU361226"/>
    </source>
</evidence>
<keyword evidence="5 18" id="KW-0285">Flavoprotein</keyword>
<comment type="subunit">
    <text evidence="15">Monomer. Component of the 2-(3-amino-3-carboxypropyl)histidine synthase complex composed of DPH1, DPH2, DPH3 and a NADH-dependent reductase, predominantly CBR1.</text>
</comment>
<feature type="binding site" evidence="18">
    <location>
        <position position="134"/>
    </location>
    <ligand>
        <name>FAD</name>
        <dbReference type="ChEBI" id="CHEBI:57692"/>
    </ligand>
</feature>
<keyword evidence="13 20" id="KW-0472">Membrane</keyword>
<dbReference type="CDD" id="cd06183">
    <property type="entry name" value="cyt_b5_reduct_like"/>
    <property type="match status" value="1"/>
</dbReference>
<evidence type="ECO:0000256" key="2">
    <source>
        <dbReference type="ARBA" id="ARBA00004572"/>
    </source>
</evidence>
<accession>A0A5E8BXG4</accession>
<feature type="binding site" evidence="18">
    <location>
        <position position="143"/>
    </location>
    <ligand>
        <name>FAD</name>
        <dbReference type="ChEBI" id="CHEBI:57692"/>
    </ligand>
</feature>
<evidence type="ECO:0000256" key="4">
    <source>
        <dbReference type="ARBA" id="ARBA00006105"/>
    </source>
</evidence>
<dbReference type="Pfam" id="PF00175">
    <property type="entry name" value="NAD_binding_1"/>
    <property type="match status" value="1"/>
</dbReference>
<dbReference type="EC" id="1.6.2.2" evidence="19"/>
<evidence type="ECO:0000256" key="15">
    <source>
        <dbReference type="ARBA" id="ARBA00038836"/>
    </source>
</evidence>
<dbReference type="Proteomes" id="UP000398389">
    <property type="component" value="Unassembled WGS sequence"/>
</dbReference>
<dbReference type="AlphaFoldDB" id="A0A5E8BXG4"/>
<dbReference type="InterPro" id="IPR001709">
    <property type="entry name" value="Flavoprot_Pyr_Nucl_cyt_Rdtase"/>
</dbReference>
<dbReference type="FunFam" id="2.40.30.10:FF:000032">
    <property type="entry name" value="NADH-cytochrome b5 reductase"/>
    <property type="match status" value="1"/>
</dbReference>
<dbReference type="SUPFAM" id="SSF63380">
    <property type="entry name" value="Riboflavin synthase domain-like"/>
    <property type="match status" value="1"/>
</dbReference>
<feature type="binding site" evidence="18">
    <location>
        <position position="144"/>
    </location>
    <ligand>
        <name>FAD</name>
        <dbReference type="ChEBI" id="CHEBI:57692"/>
    </ligand>
</feature>
<evidence type="ECO:0000256" key="18">
    <source>
        <dbReference type="PIRSR" id="PIRSR601834-1"/>
    </source>
</evidence>
<keyword evidence="7" id="KW-1000">Mitochondrion outer membrane</keyword>
<evidence type="ECO:0000256" key="13">
    <source>
        <dbReference type="ARBA" id="ARBA00023136"/>
    </source>
</evidence>
<evidence type="ECO:0000256" key="9">
    <source>
        <dbReference type="ARBA" id="ARBA00022989"/>
    </source>
</evidence>
<evidence type="ECO:0000256" key="11">
    <source>
        <dbReference type="ARBA" id="ARBA00023027"/>
    </source>
</evidence>
<dbReference type="InterPro" id="IPR039261">
    <property type="entry name" value="FNR_nucleotide-bd"/>
</dbReference>
<dbReference type="Gene3D" id="3.40.50.80">
    <property type="entry name" value="Nucleotide-binding domain of ferredoxin-NADP reductase (FNR) module"/>
    <property type="match status" value="1"/>
</dbReference>
<dbReference type="InterPro" id="IPR001834">
    <property type="entry name" value="CBR-like"/>
</dbReference>
<dbReference type="EMBL" id="CABVLU010000003">
    <property type="protein sequence ID" value="VVT55309.1"/>
    <property type="molecule type" value="Genomic_DNA"/>
</dbReference>
<reference evidence="22 23" key="1">
    <citation type="submission" date="2019-09" db="EMBL/GenBank/DDBJ databases">
        <authorList>
            <person name="Brejova B."/>
        </authorList>
    </citation>
    <scope>NUCLEOTIDE SEQUENCE [LARGE SCALE GENOMIC DNA]</scope>
</reference>
<evidence type="ECO:0000256" key="8">
    <source>
        <dbReference type="ARBA" id="ARBA00022827"/>
    </source>
</evidence>
<keyword evidence="9 20" id="KW-1133">Transmembrane helix</keyword>
<feature type="binding site" evidence="18">
    <location>
        <position position="136"/>
    </location>
    <ligand>
        <name>FAD</name>
        <dbReference type="ChEBI" id="CHEBI:57692"/>
    </ligand>
</feature>
<name>A0A5E8BXG4_9ASCO</name>
<proteinExistence type="inferred from homology"/>
<evidence type="ECO:0000256" key="12">
    <source>
        <dbReference type="ARBA" id="ARBA00023128"/>
    </source>
</evidence>
<comment type="similarity">
    <text evidence="4 19">Belongs to the flavoprotein pyridine nucleotide cytochrome reductase family.</text>
</comment>
<feature type="binding site" evidence="18">
    <location>
        <position position="117"/>
    </location>
    <ligand>
        <name>FAD</name>
        <dbReference type="ChEBI" id="CHEBI:57692"/>
    </ligand>
</feature>
<evidence type="ECO:0000256" key="10">
    <source>
        <dbReference type="ARBA" id="ARBA00023002"/>
    </source>
</evidence>
<evidence type="ECO:0000256" key="17">
    <source>
        <dbReference type="ARBA" id="ARBA00049138"/>
    </source>
</evidence>
<dbReference type="PANTHER" id="PTHR19370">
    <property type="entry name" value="NADH-CYTOCHROME B5 REDUCTASE"/>
    <property type="match status" value="1"/>
</dbReference>
<organism evidence="22 23">
    <name type="scientific">Magnusiomyces paraingens</name>
    <dbReference type="NCBI Taxonomy" id="2606893"/>
    <lineage>
        <taxon>Eukaryota</taxon>
        <taxon>Fungi</taxon>
        <taxon>Dikarya</taxon>
        <taxon>Ascomycota</taxon>
        <taxon>Saccharomycotina</taxon>
        <taxon>Dipodascomycetes</taxon>
        <taxon>Dipodascales</taxon>
        <taxon>Dipodascaceae</taxon>
        <taxon>Magnusiomyces</taxon>
    </lineage>
</organism>
<evidence type="ECO:0000256" key="3">
    <source>
        <dbReference type="ARBA" id="ARBA00005156"/>
    </source>
</evidence>
<dbReference type="PRINTS" id="PR00406">
    <property type="entry name" value="CYTB5RDTASE"/>
</dbReference>
<dbReference type="GeneID" id="43583347"/>
<protein>
    <recommendedName>
        <fullName evidence="19">NADH-cytochrome b5 reductase</fullName>
        <ecNumber evidence="19">1.6.2.2</ecNumber>
    </recommendedName>
</protein>
<evidence type="ECO:0000259" key="21">
    <source>
        <dbReference type="PROSITE" id="PS51384"/>
    </source>
</evidence>
<evidence type="ECO:0000313" key="23">
    <source>
        <dbReference type="Proteomes" id="UP000398389"/>
    </source>
</evidence>
<dbReference type="Pfam" id="PF00970">
    <property type="entry name" value="FAD_binding_6"/>
    <property type="match status" value="1"/>
</dbReference>
<evidence type="ECO:0000256" key="1">
    <source>
        <dbReference type="ARBA" id="ARBA00001974"/>
    </source>
</evidence>
<dbReference type="GO" id="GO:0090524">
    <property type="term" value="F:cytochrome-b5 reductase activity, acting on NADH"/>
    <property type="evidence" value="ECO:0007669"/>
    <property type="project" value="UniProtKB-EC"/>
</dbReference>
<feature type="binding site" evidence="18">
    <location>
        <position position="119"/>
    </location>
    <ligand>
        <name>FAD</name>
        <dbReference type="ChEBI" id="CHEBI:57692"/>
    </ligand>
</feature>
<dbReference type="InterPro" id="IPR001433">
    <property type="entry name" value="OxRdtase_FAD/NAD-bd"/>
</dbReference>
<dbReference type="InterPro" id="IPR017938">
    <property type="entry name" value="Riboflavin_synthase-like_b-brl"/>
</dbReference>
<keyword evidence="8 18" id="KW-0274">FAD</keyword>
<evidence type="ECO:0000256" key="14">
    <source>
        <dbReference type="ARBA" id="ARBA00037104"/>
    </source>
</evidence>
<evidence type="ECO:0000256" key="7">
    <source>
        <dbReference type="ARBA" id="ARBA00022787"/>
    </source>
</evidence>
<dbReference type="GO" id="GO:0005741">
    <property type="term" value="C:mitochondrial outer membrane"/>
    <property type="evidence" value="ECO:0007669"/>
    <property type="project" value="UniProtKB-SubCell"/>
</dbReference>
<comment type="catalytic activity">
    <reaction evidence="16 19">
        <text>2 Fe(III)-[cytochrome b5] + NADH = 2 Fe(II)-[cytochrome b5] + NAD(+) + H(+)</text>
        <dbReference type="Rhea" id="RHEA:46680"/>
        <dbReference type="Rhea" id="RHEA-COMP:10438"/>
        <dbReference type="Rhea" id="RHEA-COMP:10439"/>
        <dbReference type="ChEBI" id="CHEBI:15378"/>
        <dbReference type="ChEBI" id="CHEBI:29033"/>
        <dbReference type="ChEBI" id="CHEBI:29034"/>
        <dbReference type="ChEBI" id="CHEBI:57540"/>
        <dbReference type="ChEBI" id="CHEBI:57945"/>
        <dbReference type="EC" id="1.6.2.2"/>
    </reaction>
</comment>
<evidence type="ECO:0000256" key="16">
    <source>
        <dbReference type="ARBA" id="ARBA00047682"/>
    </source>
</evidence>
<comment type="pathway">
    <text evidence="3">Protein modification; peptidyl-diphthamide biosynthesis.</text>
</comment>